<name>A0A7E4W6S7_PANRE</name>
<reference evidence="2" key="2">
    <citation type="submission" date="2020-10" db="UniProtKB">
        <authorList>
            <consortium name="WormBaseParasite"/>
        </authorList>
    </citation>
    <scope>IDENTIFICATION</scope>
</reference>
<evidence type="ECO:0000313" key="1">
    <source>
        <dbReference type="Proteomes" id="UP000492821"/>
    </source>
</evidence>
<sequence>MLLHGCKQRKMPVRAERDGGTAGELLLQSDQHLYCDEYAATPTMKANGIVRQCQTFVPPAIYIRLSAPFNADECCCFSLIPTNRIT</sequence>
<dbReference type="WBParaSite" id="Pan_g6771.t1">
    <property type="protein sequence ID" value="Pan_g6771.t1"/>
    <property type="gene ID" value="Pan_g6771"/>
</dbReference>
<proteinExistence type="predicted"/>
<organism evidence="1 2">
    <name type="scientific">Panagrellus redivivus</name>
    <name type="common">Microworm</name>
    <dbReference type="NCBI Taxonomy" id="6233"/>
    <lineage>
        <taxon>Eukaryota</taxon>
        <taxon>Metazoa</taxon>
        <taxon>Ecdysozoa</taxon>
        <taxon>Nematoda</taxon>
        <taxon>Chromadorea</taxon>
        <taxon>Rhabditida</taxon>
        <taxon>Tylenchina</taxon>
        <taxon>Panagrolaimomorpha</taxon>
        <taxon>Panagrolaimoidea</taxon>
        <taxon>Panagrolaimidae</taxon>
        <taxon>Panagrellus</taxon>
    </lineage>
</organism>
<dbReference type="AlphaFoldDB" id="A0A7E4W6S7"/>
<reference evidence="1" key="1">
    <citation type="journal article" date="2013" name="Genetics">
        <title>The draft genome and transcriptome of Panagrellus redivivus are shaped by the harsh demands of a free-living lifestyle.</title>
        <authorList>
            <person name="Srinivasan J."/>
            <person name="Dillman A.R."/>
            <person name="Macchietto M.G."/>
            <person name="Heikkinen L."/>
            <person name="Lakso M."/>
            <person name="Fracchia K.M."/>
            <person name="Antoshechkin I."/>
            <person name="Mortazavi A."/>
            <person name="Wong G."/>
            <person name="Sternberg P.W."/>
        </authorList>
    </citation>
    <scope>NUCLEOTIDE SEQUENCE [LARGE SCALE GENOMIC DNA]</scope>
    <source>
        <strain evidence="1">MT8872</strain>
    </source>
</reference>
<keyword evidence="1" id="KW-1185">Reference proteome</keyword>
<dbReference type="Proteomes" id="UP000492821">
    <property type="component" value="Unassembled WGS sequence"/>
</dbReference>
<evidence type="ECO:0000313" key="2">
    <source>
        <dbReference type="WBParaSite" id="Pan_g6771.t1"/>
    </source>
</evidence>
<protein>
    <submittedName>
        <fullName evidence="2">Uncharacterized protein</fullName>
    </submittedName>
</protein>
<accession>A0A7E4W6S7</accession>